<proteinExistence type="predicted"/>
<gene>
    <name evidence="1" type="ORF">N0V91_003469</name>
</gene>
<accession>A0A9W8ZIB1</accession>
<evidence type="ECO:0000313" key="1">
    <source>
        <dbReference type="EMBL" id="KAJ4408121.1"/>
    </source>
</evidence>
<keyword evidence="2" id="KW-1185">Reference proteome</keyword>
<dbReference type="EMBL" id="JAPEVA010000017">
    <property type="protein sequence ID" value="KAJ4408121.1"/>
    <property type="molecule type" value="Genomic_DNA"/>
</dbReference>
<dbReference type="Proteomes" id="UP001140510">
    <property type="component" value="Unassembled WGS sequence"/>
</dbReference>
<organism evidence="1 2">
    <name type="scientific">Didymella pomorum</name>
    <dbReference type="NCBI Taxonomy" id="749634"/>
    <lineage>
        <taxon>Eukaryota</taxon>
        <taxon>Fungi</taxon>
        <taxon>Dikarya</taxon>
        <taxon>Ascomycota</taxon>
        <taxon>Pezizomycotina</taxon>
        <taxon>Dothideomycetes</taxon>
        <taxon>Pleosporomycetidae</taxon>
        <taxon>Pleosporales</taxon>
        <taxon>Pleosporineae</taxon>
        <taxon>Didymellaceae</taxon>
        <taxon>Didymella</taxon>
    </lineage>
</organism>
<protein>
    <submittedName>
        <fullName evidence="1">Uncharacterized protein</fullName>
    </submittedName>
</protein>
<comment type="caution">
    <text evidence="1">The sequence shown here is derived from an EMBL/GenBank/DDBJ whole genome shotgun (WGS) entry which is preliminary data.</text>
</comment>
<dbReference type="AlphaFoldDB" id="A0A9W8ZIB1"/>
<reference evidence="1" key="1">
    <citation type="submission" date="2022-10" db="EMBL/GenBank/DDBJ databases">
        <title>Tapping the CABI collections for fungal endophytes: first genome assemblies for Collariella, Neodidymelliopsis, Ascochyta clinopodiicola, Didymella pomorum, Didymosphaeria variabile, Neocosmospora piperis and Neocucurbitaria cava.</title>
        <authorList>
            <person name="Hill R."/>
        </authorList>
    </citation>
    <scope>NUCLEOTIDE SEQUENCE</scope>
    <source>
        <strain evidence="1">IMI 355091</strain>
    </source>
</reference>
<evidence type="ECO:0000313" key="2">
    <source>
        <dbReference type="Proteomes" id="UP001140510"/>
    </source>
</evidence>
<sequence>MPSKKRQIEEEEVTQPCKKLKAGQDAEETLLNIQVKADGTSLVNFHPRFEMFPYALLAVICKHITERYADEAAKNDTANSIETTFRVLHKYTCFANLAALDQFRKEHAKQTSLATEADW</sequence>
<name>A0A9W8ZIB1_9PLEO</name>